<evidence type="ECO:0000313" key="2">
    <source>
        <dbReference type="EMBL" id="CAL1586320.1"/>
    </source>
</evidence>
<reference evidence="2 3" key="1">
    <citation type="submission" date="2024-04" db="EMBL/GenBank/DDBJ databases">
        <authorList>
            <person name="Waldvogel A.-M."/>
            <person name="Schoenle A."/>
        </authorList>
    </citation>
    <scope>NUCLEOTIDE SEQUENCE [LARGE SCALE GENOMIC DNA]</scope>
</reference>
<evidence type="ECO:0000313" key="3">
    <source>
        <dbReference type="Proteomes" id="UP001497482"/>
    </source>
</evidence>
<protein>
    <submittedName>
        <fullName evidence="2">Uncharacterized protein</fullName>
    </submittedName>
</protein>
<proteinExistence type="predicted"/>
<evidence type="ECO:0000256" key="1">
    <source>
        <dbReference type="SAM" id="MobiDB-lite"/>
    </source>
</evidence>
<dbReference type="Proteomes" id="UP001497482">
    <property type="component" value="Chromosome 17"/>
</dbReference>
<dbReference type="EMBL" id="OZ035839">
    <property type="protein sequence ID" value="CAL1586320.1"/>
    <property type="molecule type" value="Genomic_DNA"/>
</dbReference>
<gene>
    <name evidence="2" type="ORF">KC01_LOCUS16406</name>
</gene>
<organism evidence="2 3">
    <name type="scientific">Knipowitschia caucasica</name>
    <name type="common">Caucasian dwarf goby</name>
    <name type="synonym">Pomatoschistus caucasicus</name>
    <dbReference type="NCBI Taxonomy" id="637954"/>
    <lineage>
        <taxon>Eukaryota</taxon>
        <taxon>Metazoa</taxon>
        <taxon>Chordata</taxon>
        <taxon>Craniata</taxon>
        <taxon>Vertebrata</taxon>
        <taxon>Euteleostomi</taxon>
        <taxon>Actinopterygii</taxon>
        <taxon>Neopterygii</taxon>
        <taxon>Teleostei</taxon>
        <taxon>Neoteleostei</taxon>
        <taxon>Acanthomorphata</taxon>
        <taxon>Gobiaria</taxon>
        <taxon>Gobiiformes</taxon>
        <taxon>Gobioidei</taxon>
        <taxon>Gobiidae</taxon>
        <taxon>Gobiinae</taxon>
        <taxon>Knipowitschia</taxon>
    </lineage>
</organism>
<dbReference type="AlphaFoldDB" id="A0AAV2KEH9"/>
<accession>A0AAV2KEH9</accession>
<keyword evidence="3" id="KW-1185">Reference proteome</keyword>
<feature type="region of interest" description="Disordered" evidence="1">
    <location>
        <begin position="1"/>
        <end position="26"/>
    </location>
</feature>
<sequence>MPESKKVKARGGPAAKDQGKWRLRKAGSRSAVPALFTITEEEEGHRRKKACIRRKRVDPDAATDGCEEEAADQAENCPLHMCPNASVSTASVTALEN</sequence>
<name>A0AAV2KEH9_KNICA</name>